<feature type="transmembrane region" description="Helical" evidence="1">
    <location>
        <begin position="238"/>
        <end position="258"/>
    </location>
</feature>
<proteinExistence type="predicted"/>
<keyword evidence="1" id="KW-0472">Membrane</keyword>
<feature type="transmembrane region" description="Helical" evidence="1">
    <location>
        <begin position="138"/>
        <end position="155"/>
    </location>
</feature>
<feature type="transmembrane region" description="Helical" evidence="1">
    <location>
        <begin position="7"/>
        <end position="28"/>
    </location>
</feature>
<gene>
    <name evidence="2" type="ORF">COY93_03750</name>
</gene>
<keyword evidence="1" id="KW-1133">Transmembrane helix</keyword>
<feature type="transmembrane region" description="Helical" evidence="1">
    <location>
        <begin position="424"/>
        <end position="443"/>
    </location>
</feature>
<comment type="caution">
    <text evidence="2">The sequence shown here is derived from an EMBL/GenBank/DDBJ whole genome shotgun (WGS) entry which is preliminary data.</text>
</comment>
<feature type="transmembrane region" description="Helical" evidence="1">
    <location>
        <begin position="319"/>
        <end position="336"/>
    </location>
</feature>
<protein>
    <recommendedName>
        <fullName evidence="4">Glycosyltransferase RgtA/B/C/D-like domain-containing protein</fullName>
    </recommendedName>
</protein>
<organism evidence="2 3">
    <name type="scientific">Candidatus Uhrbacteria bacterium CG_4_10_14_0_8_um_filter_58_22</name>
    <dbReference type="NCBI Taxonomy" id="1975029"/>
    <lineage>
        <taxon>Bacteria</taxon>
        <taxon>Candidatus Uhriibacteriota</taxon>
    </lineage>
</organism>
<keyword evidence="1" id="KW-0812">Transmembrane</keyword>
<feature type="transmembrane region" description="Helical" evidence="1">
    <location>
        <begin position="162"/>
        <end position="181"/>
    </location>
</feature>
<feature type="transmembrane region" description="Helical" evidence="1">
    <location>
        <begin position="201"/>
        <end position="231"/>
    </location>
</feature>
<feature type="transmembrane region" description="Helical" evidence="1">
    <location>
        <begin position="111"/>
        <end position="132"/>
    </location>
</feature>
<evidence type="ECO:0008006" key="4">
    <source>
        <dbReference type="Google" id="ProtNLM"/>
    </source>
</evidence>
<dbReference type="Proteomes" id="UP000230973">
    <property type="component" value="Unassembled WGS sequence"/>
</dbReference>
<evidence type="ECO:0000313" key="3">
    <source>
        <dbReference type="Proteomes" id="UP000230973"/>
    </source>
</evidence>
<evidence type="ECO:0000313" key="2">
    <source>
        <dbReference type="EMBL" id="PIY62162.1"/>
    </source>
</evidence>
<sequence length="562" mass="62224">MTLLRKNLLLTVSGLALAVIFFFAYSFLGLSVPNVYNSPDENANAVFARQFAADGRLYRVDELNLRTGLEGLVHPRSVRVVGGFQVPGGFLGLPVMFGLAIRVFGSASLPFVTPVLALLGALAWGCLLGWLFGRRVGMFGGLLLLVNPVWWYWAARSLMPNVAFCSLLLLAVTFVVWAPFFRVAERRCRDGWRLLRQADGALAGMFLGLALAVRPVELYWIVLAVMVLAVVYRRSIPWSRVAVAGAFCLLTLAPFLILNQSLYGHWLMSGYGDVGVGVSETTQGGLGARLLGPLRPWLFPLGFVPRLALANFWTYGVKFFWWWSALSVLSGAYLLLRRRNRTCSVERSRRIRSFLIVAAAVTGWLILFYGSWPVQDNPDPSAVTVGSSYLRYWLPTFVLSTAPLAAAFDCLLSRRFSWWRSAAVWTMLLATAVVSAAAVFGSAQEGLSAVRSSLVGYRSDVRTVLSLTGSDALIIVDRADKTIYPYRSVISPLRSEQTYEALPVAAAARPLYYYGLTFPLKDLDWFRANRLVPHGLDMEAVQELGQNTLYRIFRTYSAGGTD</sequence>
<reference evidence="3" key="1">
    <citation type="submission" date="2017-09" db="EMBL/GenBank/DDBJ databases">
        <title>Depth-based differentiation of microbial function through sediment-hosted aquifers and enrichment of novel symbionts in the deep terrestrial subsurface.</title>
        <authorList>
            <person name="Probst A.J."/>
            <person name="Ladd B."/>
            <person name="Jarett J.K."/>
            <person name="Geller-Mcgrath D.E."/>
            <person name="Sieber C.M.K."/>
            <person name="Emerson J.B."/>
            <person name="Anantharaman K."/>
            <person name="Thomas B.C."/>
            <person name="Malmstrom R."/>
            <person name="Stieglmeier M."/>
            <person name="Klingl A."/>
            <person name="Woyke T."/>
            <person name="Ryan C.M."/>
            <person name="Banfield J.F."/>
        </authorList>
    </citation>
    <scope>NUCLEOTIDE SEQUENCE [LARGE SCALE GENOMIC DNA]</scope>
</reference>
<name>A0A2M7QAB8_9BACT</name>
<feature type="transmembrane region" description="Helical" evidence="1">
    <location>
        <begin position="351"/>
        <end position="372"/>
    </location>
</feature>
<accession>A0A2M7QAB8</accession>
<feature type="transmembrane region" description="Helical" evidence="1">
    <location>
        <begin position="84"/>
        <end position="104"/>
    </location>
</feature>
<dbReference type="EMBL" id="PFLC01000051">
    <property type="protein sequence ID" value="PIY62162.1"/>
    <property type="molecule type" value="Genomic_DNA"/>
</dbReference>
<dbReference type="AlphaFoldDB" id="A0A2M7QAB8"/>
<feature type="transmembrane region" description="Helical" evidence="1">
    <location>
        <begin position="392"/>
        <end position="412"/>
    </location>
</feature>
<evidence type="ECO:0000256" key="1">
    <source>
        <dbReference type="SAM" id="Phobius"/>
    </source>
</evidence>